<accession>A0A6J3M068</accession>
<reference evidence="9" key="3">
    <citation type="submission" date="2025-08" db="UniProtKB">
        <authorList>
            <consortium name="RefSeq"/>
        </authorList>
    </citation>
    <scope>IDENTIFICATION</scope>
    <source>
        <strain evidence="9">CBS 342.82</strain>
    </source>
</reference>
<dbReference type="GO" id="GO:0008270">
    <property type="term" value="F:zinc ion binding"/>
    <property type="evidence" value="ECO:0007669"/>
    <property type="project" value="UniProtKB-KW"/>
</dbReference>
<organism evidence="9">
    <name type="scientific">Dissoconium aciculare CBS 342.82</name>
    <dbReference type="NCBI Taxonomy" id="1314786"/>
    <lineage>
        <taxon>Eukaryota</taxon>
        <taxon>Fungi</taxon>
        <taxon>Dikarya</taxon>
        <taxon>Ascomycota</taxon>
        <taxon>Pezizomycotina</taxon>
        <taxon>Dothideomycetes</taxon>
        <taxon>Dothideomycetidae</taxon>
        <taxon>Mycosphaerellales</taxon>
        <taxon>Dissoconiaceae</taxon>
        <taxon>Dissoconium</taxon>
    </lineage>
</organism>
<dbReference type="Pfam" id="PF00172">
    <property type="entry name" value="Zn_clus"/>
    <property type="match status" value="1"/>
</dbReference>
<evidence type="ECO:0000256" key="1">
    <source>
        <dbReference type="ARBA" id="ARBA00004123"/>
    </source>
</evidence>
<dbReference type="GO" id="GO:0000981">
    <property type="term" value="F:DNA-binding transcription factor activity, RNA polymerase II-specific"/>
    <property type="evidence" value="ECO:0007669"/>
    <property type="project" value="InterPro"/>
</dbReference>
<evidence type="ECO:0000256" key="6">
    <source>
        <dbReference type="ARBA" id="ARBA00023242"/>
    </source>
</evidence>
<keyword evidence="4" id="KW-0863">Zinc-finger</keyword>
<reference evidence="9" key="2">
    <citation type="submission" date="2020-04" db="EMBL/GenBank/DDBJ databases">
        <authorList>
            <consortium name="NCBI Genome Project"/>
        </authorList>
    </citation>
    <scope>NUCLEOTIDE SEQUENCE</scope>
    <source>
        <strain evidence="9">CBS 342.82</strain>
    </source>
</reference>
<dbReference type="GO" id="GO:0006351">
    <property type="term" value="P:DNA-templated transcription"/>
    <property type="evidence" value="ECO:0007669"/>
    <property type="project" value="InterPro"/>
</dbReference>
<dbReference type="InterPro" id="IPR036864">
    <property type="entry name" value="Zn2-C6_fun-type_DNA-bd_sf"/>
</dbReference>
<dbReference type="PANTHER" id="PTHR40626">
    <property type="entry name" value="MIP31509P"/>
    <property type="match status" value="1"/>
</dbReference>
<feature type="domain" description="Zn(2)-C6 fungal-type" evidence="7">
    <location>
        <begin position="65"/>
        <end position="96"/>
    </location>
</feature>
<dbReference type="AlphaFoldDB" id="A0A6J3M068"/>
<dbReference type="SUPFAM" id="SSF57701">
    <property type="entry name" value="Zn2/Cys6 DNA-binding domain"/>
    <property type="match status" value="1"/>
</dbReference>
<proteinExistence type="predicted"/>
<dbReference type="GO" id="GO:0000785">
    <property type="term" value="C:chromatin"/>
    <property type="evidence" value="ECO:0007669"/>
    <property type="project" value="TreeGrafter"/>
</dbReference>
<dbReference type="GeneID" id="54366094"/>
<evidence type="ECO:0000313" key="8">
    <source>
        <dbReference type="Proteomes" id="UP000504637"/>
    </source>
</evidence>
<dbReference type="InterPro" id="IPR051059">
    <property type="entry name" value="VerF-like"/>
</dbReference>
<keyword evidence="8" id="KW-1185">Reference proteome</keyword>
<name>A0A6J3M068_9PEZI</name>
<evidence type="ECO:0000256" key="3">
    <source>
        <dbReference type="ARBA" id="ARBA00022737"/>
    </source>
</evidence>
<dbReference type="GO" id="GO:0005634">
    <property type="term" value="C:nucleus"/>
    <property type="evidence" value="ECO:0007669"/>
    <property type="project" value="UniProtKB-SubCell"/>
</dbReference>
<evidence type="ECO:0000313" key="9">
    <source>
        <dbReference type="RefSeq" id="XP_033458359.1"/>
    </source>
</evidence>
<keyword evidence="2" id="KW-0479">Metal-binding</keyword>
<dbReference type="InterPro" id="IPR001138">
    <property type="entry name" value="Zn2Cys6_DnaBD"/>
</dbReference>
<reference evidence="9" key="1">
    <citation type="submission" date="2020-01" db="EMBL/GenBank/DDBJ databases">
        <authorList>
            <consortium name="DOE Joint Genome Institute"/>
            <person name="Haridas S."/>
            <person name="Albert R."/>
            <person name="Binder M."/>
            <person name="Bloem J."/>
            <person name="Labutti K."/>
            <person name="Salamov A."/>
            <person name="Andreopoulos B."/>
            <person name="Baker S.E."/>
            <person name="Barry K."/>
            <person name="Bills G."/>
            <person name="Bluhm B.H."/>
            <person name="Cannon C."/>
            <person name="Castanera R."/>
            <person name="Culley D.E."/>
            <person name="Daum C."/>
            <person name="Ezra D."/>
            <person name="Gonzalez J.B."/>
            <person name="Henrissat B."/>
            <person name="Kuo A."/>
            <person name="Liang C."/>
            <person name="Lipzen A."/>
            <person name="Lutzoni F."/>
            <person name="Magnuson J."/>
            <person name="Mondo S."/>
            <person name="Nolan M."/>
            <person name="Ohm R."/>
            <person name="Pangilinan J."/>
            <person name="Park H.-J."/>
            <person name="Ramirez L."/>
            <person name="Alfaro M."/>
            <person name="Sun H."/>
            <person name="Tritt A."/>
            <person name="Yoshinaga Y."/>
            <person name="Zwiers L.-H."/>
            <person name="Turgeon B.G."/>
            <person name="Goodwin S.B."/>
            <person name="Spatafora J.W."/>
            <person name="Crous P.W."/>
            <person name="Grigoriev I.V."/>
        </authorList>
    </citation>
    <scope>NUCLEOTIDE SEQUENCE</scope>
    <source>
        <strain evidence="9">CBS 342.82</strain>
    </source>
</reference>
<dbReference type="OrthoDB" id="3945418at2759"/>
<keyword evidence="3" id="KW-0677">Repeat</keyword>
<dbReference type="PANTHER" id="PTHR40626:SF1">
    <property type="entry name" value="TRANSCRIPTION FACTOR WITH C2H2 AND ZN(2)-CYS(6) DNA BINDING DOMAIN (EUROFUNG)"/>
    <property type="match status" value="1"/>
</dbReference>
<gene>
    <name evidence="9" type="ORF">K489DRAFT_427282</name>
</gene>
<sequence>MSCPICRLPIADSSRRPVASTENRQCPFCSTTFSRADGAKRHAKRCAQRGNRALDPGKRGRKPISCDRCSRLKLHCNAGAHVPCASCVSRQLECKFSRYCIDAAHRQPVSEDSQQRSTRVPLAFLLNATDEQQDFITERAVAIEPEAALLGVLAVDPPSGPEGQAFDLDDLLAGIDSTITFPPDDQLDLATLQPYVIGDLHEADLLGSFVWSASQPDPLRARIDLLETELQLFVHPDERFRDASYVSAFRRLFTVTNVRRFSATFCRKRHYRFVILHWPTLIVQNVPLPLLLVIALTGASYTYAHDCASEDIQNARSFYRIADAYIFSYLNTALDRWPFSIVVPEAIQICQAALLMYGLDTLQLSDEAMQCIATTRRLPLLVTALRQFHFLGCRHQDGEDWQAFLRREQIIRLVAWMFCVDCLATLLYNNSPLCSMSEMTGDLPCETSIWDAAPPSDLASISPIRETSSACLRDIIANLINEKAEPKVALDKIPLFHLHPVTDKLHAAGLQQIIFNMHVSMALPDQSGKLLRAFGVWRDLWARAFDRIPHDQRAWLGISVVMPAFEKLTRKMIESIGSPEAASSRYLQRIPSYSARSLHEFILHFVLNDR</sequence>
<dbReference type="PROSITE" id="PS50048">
    <property type="entry name" value="ZN2_CY6_FUNGAL_2"/>
    <property type="match status" value="1"/>
</dbReference>
<protein>
    <recommendedName>
        <fullName evidence="7">Zn(2)-C6 fungal-type domain-containing protein</fullName>
    </recommendedName>
</protein>
<dbReference type="PROSITE" id="PS00463">
    <property type="entry name" value="ZN2_CY6_FUNGAL_1"/>
    <property type="match status" value="1"/>
</dbReference>
<evidence type="ECO:0000256" key="4">
    <source>
        <dbReference type="ARBA" id="ARBA00022771"/>
    </source>
</evidence>
<evidence type="ECO:0000259" key="7">
    <source>
        <dbReference type="PROSITE" id="PS50048"/>
    </source>
</evidence>
<dbReference type="CDD" id="cd12148">
    <property type="entry name" value="fungal_TF_MHR"/>
    <property type="match status" value="1"/>
</dbReference>
<dbReference type="RefSeq" id="XP_033458359.1">
    <property type="nucleotide sequence ID" value="XM_033608294.1"/>
</dbReference>
<evidence type="ECO:0000256" key="5">
    <source>
        <dbReference type="ARBA" id="ARBA00022833"/>
    </source>
</evidence>
<comment type="subcellular location">
    <subcellularLocation>
        <location evidence="1">Nucleus</location>
    </subcellularLocation>
</comment>
<keyword evidence="5" id="KW-0862">Zinc</keyword>
<keyword evidence="6" id="KW-0539">Nucleus</keyword>
<evidence type="ECO:0000256" key="2">
    <source>
        <dbReference type="ARBA" id="ARBA00022723"/>
    </source>
</evidence>
<dbReference type="CDD" id="cd00067">
    <property type="entry name" value="GAL4"/>
    <property type="match status" value="1"/>
</dbReference>
<dbReference type="Proteomes" id="UP000504637">
    <property type="component" value="Unplaced"/>
</dbReference>
<dbReference type="GO" id="GO:0000978">
    <property type="term" value="F:RNA polymerase II cis-regulatory region sequence-specific DNA binding"/>
    <property type="evidence" value="ECO:0007669"/>
    <property type="project" value="InterPro"/>
</dbReference>